<organism evidence="1 2">
    <name type="scientific">Entomophthora muscae</name>
    <dbReference type="NCBI Taxonomy" id="34485"/>
    <lineage>
        <taxon>Eukaryota</taxon>
        <taxon>Fungi</taxon>
        <taxon>Fungi incertae sedis</taxon>
        <taxon>Zoopagomycota</taxon>
        <taxon>Entomophthoromycotina</taxon>
        <taxon>Entomophthoromycetes</taxon>
        <taxon>Entomophthorales</taxon>
        <taxon>Entomophthoraceae</taxon>
        <taxon>Entomophthora</taxon>
    </lineage>
</organism>
<sequence>MEFLDCFYLEAQTLVSMRATTFLDVRGALLNFYGQLGNLSWDFRQPKVNIFYLGHKESKDNKNTEEKEEEEDNKEPKKLLSSQVEDKTLTASSNHPSLTIDPNPDIPDYNSCLLDQEAFPDQYFSDK</sequence>
<evidence type="ECO:0000313" key="1">
    <source>
        <dbReference type="EMBL" id="KAJ9049583.1"/>
    </source>
</evidence>
<evidence type="ECO:0000313" key="2">
    <source>
        <dbReference type="Proteomes" id="UP001165960"/>
    </source>
</evidence>
<accession>A0ACC2RHS2</accession>
<keyword evidence="2" id="KW-1185">Reference proteome</keyword>
<reference evidence="1" key="1">
    <citation type="submission" date="2022-04" db="EMBL/GenBank/DDBJ databases">
        <title>Genome of the entomopathogenic fungus Entomophthora muscae.</title>
        <authorList>
            <person name="Elya C."/>
            <person name="Lovett B.R."/>
            <person name="Lee E."/>
            <person name="Macias A.M."/>
            <person name="Hajek A.E."/>
            <person name="De Bivort B.L."/>
            <person name="Kasson M.T."/>
            <person name="De Fine Licht H.H."/>
            <person name="Stajich J.E."/>
        </authorList>
    </citation>
    <scope>NUCLEOTIDE SEQUENCE</scope>
    <source>
        <strain evidence="1">Berkeley</strain>
    </source>
</reference>
<name>A0ACC2RHS2_9FUNG</name>
<dbReference type="EMBL" id="QTSX02007217">
    <property type="protein sequence ID" value="KAJ9049583.1"/>
    <property type="molecule type" value="Genomic_DNA"/>
</dbReference>
<gene>
    <name evidence="1" type="ORF">DSO57_1022946</name>
</gene>
<protein>
    <submittedName>
        <fullName evidence="1">Uncharacterized protein</fullName>
    </submittedName>
</protein>
<comment type="caution">
    <text evidence="1">The sequence shown here is derived from an EMBL/GenBank/DDBJ whole genome shotgun (WGS) entry which is preliminary data.</text>
</comment>
<dbReference type="Proteomes" id="UP001165960">
    <property type="component" value="Unassembled WGS sequence"/>
</dbReference>
<proteinExistence type="predicted"/>